<dbReference type="SUPFAM" id="SSF53474">
    <property type="entry name" value="alpha/beta-Hydrolases"/>
    <property type="match status" value="1"/>
</dbReference>
<dbReference type="SMART" id="SM01110">
    <property type="entry name" value="Cutinase"/>
    <property type="match status" value="1"/>
</dbReference>
<dbReference type="KEGG" id="nml:Namu_1515"/>
<dbReference type="EMBL" id="CP001737">
    <property type="protein sequence ID" value="ACV77914.1"/>
    <property type="molecule type" value="Genomic_DNA"/>
</dbReference>
<feature type="signal peptide" evidence="5">
    <location>
        <begin position="1"/>
        <end position="36"/>
    </location>
</feature>
<keyword evidence="3" id="KW-0378">Hydrolase</keyword>
<name>C8XF28_NAKMY</name>
<dbReference type="PANTHER" id="PTHR33630">
    <property type="entry name" value="CUTINASE RV1984C-RELATED-RELATED"/>
    <property type="match status" value="1"/>
</dbReference>
<organism evidence="6 7">
    <name type="scientific">Nakamurella multipartita (strain ATCC 700099 / DSM 44233 / CIP 104796 / JCM 9543 / NBRC 105858 / Y-104)</name>
    <name type="common">Microsphaera multipartita</name>
    <dbReference type="NCBI Taxonomy" id="479431"/>
    <lineage>
        <taxon>Bacteria</taxon>
        <taxon>Bacillati</taxon>
        <taxon>Actinomycetota</taxon>
        <taxon>Actinomycetes</taxon>
        <taxon>Nakamurellales</taxon>
        <taxon>Nakamurellaceae</taxon>
        <taxon>Nakamurella</taxon>
    </lineage>
</organism>
<keyword evidence="7" id="KW-1185">Reference proteome</keyword>
<dbReference type="HOGENOM" id="CLU_529785_0_0_11"/>
<dbReference type="Proteomes" id="UP000002218">
    <property type="component" value="Chromosome"/>
</dbReference>
<evidence type="ECO:0000313" key="7">
    <source>
        <dbReference type="Proteomes" id="UP000002218"/>
    </source>
</evidence>
<dbReference type="STRING" id="479431.Namu_1515"/>
<evidence type="ECO:0000313" key="6">
    <source>
        <dbReference type="EMBL" id="ACV77914.1"/>
    </source>
</evidence>
<keyword evidence="4" id="KW-1015">Disulfide bond</keyword>
<dbReference type="InterPro" id="IPR000675">
    <property type="entry name" value="Cutinase/axe"/>
</dbReference>
<gene>
    <name evidence="6" type="ordered locus">Namu_1515</name>
</gene>
<dbReference type="GO" id="GO:0052689">
    <property type="term" value="F:carboxylic ester hydrolase activity"/>
    <property type="evidence" value="ECO:0007669"/>
    <property type="project" value="UniProtKB-KW"/>
</dbReference>
<keyword evidence="2" id="KW-0719">Serine esterase</keyword>
<sequence length="514" mass="53934" precursor="true">MHRRSRQAQNRPVAVTAILTLIASMVTVLVATPASAASCPDVVVIGARGSAEPPSSVKGAGPDQFYGIGESLYKNIYQPWRTQLAARVELSPVDYPAVSVASAATGDMTKSIRDGVADTVRQIQVVLERSCNPSPQIVLMGYSQGALVITTALSQLTNQQQKQAIKAVYLIGDPLYNASKSYSYGGKTGNGILTLPVAGYLAGLLAAHGTPASLAVSAFLKNLAGVNAVARPLPAAFASRAYDYCIPQDPMCQPIAAGVLGLAAFITGQPTPHDNYKLLGNSKAIKWLSSMLSVRPFTPKAIAINPSGPSPFGTQPVVSSSCPAGSSSAGIHLANGDYRSPDLPINADGTFAIQTSGWNGNFKGYPPAQNLVTDPTTGLGVWPAEQGNLYFECRDSSYSVTYRSNLFPYAFTNGLALRTSVATDEINYTFEVSPAAPCPIPTNSVAVAVFVYSTKDHTGKLTKTVPATLMGGGNWSPVSITAPVTPDPLFHVLAACEGSDGTRFGYTFNDFTLP</sequence>
<dbReference type="OrthoDB" id="3690529at2"/>
<dbReference type="InParanoid" id="C8XF28"/>
<dbReference type="ESTHER" id="nakmy-c8xf28">
    <property type="family name" value="Cutinase"/>
</dbReference>
<protein>
    <submittedName>
        <fullName evidence="6">Cutinase</fullName>
    </submittedName>
</protein>
<dbReference type="PANTHER" id="PTHR33630:SF9">
    <property type="entry name" value="CUTINASE 4"/>
    <property type="match status" value="1"/>
</dbReference>
<evidence type="ECO:0000256" key="4">
    <source>
        <dbReference type="ARBA" id="ARBA00023157"/>
    </source>
</evidence>
<comment type="similarity">
    <text evidence="1">Belongs to the cutinase family.</text>
</comment>
<dbReference type="AlphaFoldDB" id="C8XF28"/>
<evidence type="ECO:0000256" key="2">
    <source>
        <dbReference type="ARBA" id="ARBA00022487"/>
    </source>
</evidence>
<dbReference type="InterPro" id="IPR029058">
    <property type="entry name" value="AB_hydrolase_fold"/>
</dbReference>
<dbReference type="Pfam" id="PF01083">
    <property type="entry name" value="Cutinase"/>
    <property type="match status" value="1"/>
</dbReference>
<evidence type="ECO:0000256" key="3">
    <source>
        <dbReference type="ARBA" id="ARBA00022801"/>
    </source>
</evidence>
<feature type="chain" id="PRO_5002993337" evidence="5">
    <location>
        <begin position="37"/>
        <end position="514"/>
    </location>
</feature>
<evidence type="ECO:0000256" key="5">
    <source>
        <dbReference type="SAM" id="SignalP"/>
    </source>
</evidence>
<reference evidence="7" key="1">
    <citation type="submission" date="2009-09" db="EMBL/GenBank/DDBJ databases">
        <title>The complete genome of Nakamurella multipartita DSM 44233.</title>
        <authorList>
            <consortium name="US DOE Joint Genome Institute (JGI-PGF)"/>
            <person name="Lucas S."/>
            <person name="Copeland A."/>
            <person name="Lapidus A."/>
            <person name="Glavina del Rio T."/>
            <person name="Dalin E."/>
            <person name="Tice H."/>
            <person name="Bruce D."/>
            <person name="Goodwin L."/>
            <person name="Pitluck S."/>
            <person name="Kyrpides N."/>
            <person name="Mavromatis K."/>
            <person name="Ivanova N."/>
            <person name="Ovchinnikova G."/>
            <person name="Sims D."/>
            <person name="Meincke L."/>
            <person name="Brettin T."/>
            <person name="Detter J.C."/>
            <person name="Han C."/>
            <person name="Larimer F."/>
            <person name="Land M."/>
            <person name="Hauser L."/>
            <person name="Markowitz V."/>
            <person name="Cheng J.-F."/>
            <person name="Hugenholtz P."/>
            <person name="Woyke T."/>
            <person name="Wu D."/>
            <person name="Klenk H.-P."/>
            <person name="Eisen J.A."/>
        </authorList>
    </citation>
    <scope>NUCLEOTIDE SEQUENCE [LARGE SCALE GENOMIC DNA]</scope>
    <source>
        <strain evidence="7">ATCC 700099 / DSM 44233 / CIP 104796 / JCM 9543 / NBRC 105858 / Y-104</strain>
    </source>
</reference>
<accession>C8XF28</accession>
<evidence type="ECO:0000256" key="1">
    <source>
        <dbReference type="ARBA" id="ARBA00007534"/>
    </source>
</evidence>
<dbReference type="Gene3D" id="3.40.50.1820">
    <property type="entry name" value="alpha/beta hydrolase"/>
    <property type="match status" value="1"/>
</dbReference>
<reference evidence="6 7" key="2">
    <citation type="journal article" date="2010" name="Stand. Genomic Sci.">
        <title>Complete genome sequence of Nakamurella multipartita type strain (Y-104).</title>
        <authorList>
            <person name="Tice H."/>
            <person name="Mayilraj S."/>
            <person name="Sims D."/>
            <person name="Lapidus A."/>
            <person name="Nolan M."/>
            <person name="Lucas S."/>
            <person name="Glavina Del Rio T."/>
            <person name="Copeland A."/>
            <person name="Cheng J.F."/>
            <person name="Meincke L."/>
            <person name="Bruce D."/>
            <person name="Goodwin L."/>
            <person name="Pitluck S."/>
            <person name="Ivanova N."/>
            <person name="Mavromatis K."/>
            <person name="Ovchinnikova G."/>
            <person name="Pati A."/>
            <person name="Chen A."/>
            <person name="Palaniappan K."/>
            <person name="Land M."/>
            <person name="Hauser L."/>
            <person name="Chang Y.J."/>
            <person name="Jeffries C.D."/>
            <person name="Detter J.C."/>
            <person name="Brettin T."/>
            <person name="Rohde M."/>
            <person name="Goker M."/>
            <person name="Bristow J."/>
            <person name="Eisen J.A."/>
            <person name="Markowitz V."/>
            <person name="Hugenholtz P."/>
            <person name="Kyrpides N.C."/>
            <person name="Klenk H.P."/>
            <person name="Chen F."/>
        </authorList>
    </citation>
    <scope>NUCLEOTIDE SEQUENCE [LARGE SCALE GENOMIC DNA]</scope>
    <source>
        <strain evidence="7">ATCC 700099 / DSM 44233 / CIP 104796 / JCM 9543 / NBRC 105858 / Y-104</strain>
    </source>
</reference>
<proteinExistence type="inferred from homology"/>
<keyword evidence="5" id="KW-0732">Signal</keyword>